<dbReference type="InterPro" id="IPR000878">
    <property type="entry name" value="4pyrrol_Mease"/>
</dbReference>
<dbReference type="Proteomes" id="UP000283586">
    <property type="component" value="Unassembled WGS sequence"/>
</dbReference>
<dbReference type="Proteomes" id="UP000095350">
    <property type="component" value="Unassembled WGS sequence"/>
</dbReference>
<dbReference type="EMBL" id="CYXZ01000028">
    <property type="protein sequence ID" value="CUN27771.1"/>
    <property type="molecule type" value="Genomic_DNA"/>
</dbReference>
<evidence type="ECO:0000256" key="1">
    <source>
        <dbReference type="ARBA" id="ARBA00004953"/>
    </source>
</evidence>
<dbReference type="PaxDb" id="166486-ERS852572_03126"/>
<dbReference type="STRING" id="166486.ERS852572_03126"/>
<gene>
    <name evidence="10" type="primary">cbiL</name>
    <name evidence="11" type="synonym">cobI</name>
    <name evidence="11" type="ORF">DW856_18150</name>
    <name evidence="12" type="ORF">DWZ31_14955</name>
    <name evidence="10" type="ORF">ERS852572_03126</name>
</gene>
<dbReference type="Gene3D" id="3.40.1010.10">
    <property type="entry name" value="Cobalt-precorrin-4 Transmethylase, Domain 1"/>
    <property type="match status" value="1"/>
</dbReference>
<dbReference type="PANTHER" id="PTHR43467:SF2">
    <property type="entry name" value="COBALT-PRECORRIN-2 C(20)-METHYLTRANSFERASE"/>
    <property type="match status" value="1"/>
</dbReference>
<dbReference type="Pfam" id="PF00590">
    <property type="entry name" value="TP_methylase"/>
    <property type="match status" value="1"/>
</dbReference>
<dbReference type="AlphaFoldDB" id="A0A173VKK9"/>
<dbReference type="GO" id="GO:0009236">
    <property type="term" value="P:cobalamin biosynthetic process"/>
    <property type="evidence" value="ECO:0007669"/>
    <property type="project" value="UniProtKB-UniRule"/>
</dbReference>
<keyword evidence="5 8" id="KW-0808">Transferase</keyword>
<dbReference type="InterPro" id="IPR003043">
    <property type="entry name" value="Uropor_MeTrfase_CS"/>
</dbReference>
<evidence type="ECO:0000256" key="4">
    <source>
        <dbReference type="ARBA" id="ARBA00022603"/>
    </source>
</evidence>
<evidence type="ECO:0000313" key="11">
    <source>
        <dbReference type="EMBL" id="RHC12892.1"/>
    </source>
</evidence>
<evidence type="ECO:0000313" key="10">
    <source>
        <dbReference type="EMBL" id="CUN27771.1"/>
    </source>
</evidence>
<evidence type="ECO:0000259" key="9">
    <source>
        <dbReference type="Pfam" id="PF00590"/>
    </source>
</evidence>
<dbReference type="Proteomes" id="UP000283513">
    <property type="component" value="Unassembled WGS sequence"/>
</dbReference>
<reference evidence="10 13" key="1">
    <citation type="submission" date="2015-09" db="EMBL/GenBank/DDBJ databases">
        <authorList>
            <consortium name="Pathogen Informatics"/>
        </authorList>
    </citation>
    <scope>NUCLEOTIDE SEQUENCE [LARGE SCALE GENOMIC DNA]</scope>
    <source>
        <strain evidence="10 13">2789STDY5834960</strain>
    </source>
</reference>
<dbReference type="PANTHER" id="PTHR43467">
    <property type="entry name" value="COBALT-PRECORRIN-2 C(20)-METHYLTRANSFERASE"/>
    <property type="match status" value="1"/>
</dbReference>
<dbReference type="InterPro" id="IPR006364">
    <property type="entry name" value="CobI/CbiL/CobIJ_dom"/>
</dbReference>
<name>A0A173VKK9_9FIRM</name>
<feature type="domain" description="Tetrapyrrole methylase" evidence="9">
    <location>
        <begin position="10"/>
        <end position="219"/>
    </location>
</feature>
<sequence>MKNTEKTGILYGIGVGPGDPELVTLKAVRIVGECDTVILPAKSKEDCIAYGIMKEACGKIAEKELICMPFPMTKDESRLTAAHEQICLEIKKLLDNGRQVAFLTIGDPTVYSTYQYIHKRVVKGGYEAHIVNGVPSFCAAAGALGISLADNKEEIHVIPASYEIGKTAEFSGTRIYMKSGKKLGELKQMLQKQQKDSRLEVYSVENCGMMNEKITTEVEKLDDTSGYLTIVIVKEH</sequence>
<dbReference type="PIRSF" id="PIRSF036427">
    <property type="entry name" value="Precrrn-2_mtase"/>
    <property type="match status" value="1"/>
</dbReference>
<keyword evidence="3" id="KW-0169">Cobalamin biosynthesis</keyword>
<comment type="pathway">
    <text evidence="1">Cofactor biosynthesis; adenosylcobalamin biosynthesis.</text>
</comment>
<comment type="similarity">
    <text evidence="2 7 8">Belongs to the precorrin methyltransferase family.</text>
</comment>
<dbReference type="EMBL" id="QRQN01000020">
    <property type="protein sequence ID" value="RHN05375.1"/>
    <property type="molecule type" value="Genomic_DNA"/>
</dbReference>
<protein>
    <submittedName>
        <fullName evidence="10 11">Precorrin-2 C(20)-methyltransferase</fullName>
        <ecNumber evidence="10">2.1.1.151</ecNumber>
        <ecNumber evidence="11">2.1.1.130</ecNumber>
    </submittedName>
</protein>
<evidence type="ECO:0000313" key="12">
    <source>
        <dbReference type="EMBL" id="RHN05375.1"/>
    </source>
</evidence>
<keyword evidence="4 8" id="KW-0489">Methyltransferase</keyword>
<evidence type="ECO:0000256" key="6">
    <source>
        <dbReference type="ARBA" id="ARBA00022691"/>
    </source>
</evidence>
<evidence type="ECO:0000256" key="2">
    <source>
        <dbReference type="ARBA" id="ARBA00005879"/>
    </source>
</evidence>
<evidence type="ECO:0000313" key="14">
    <source>
        <dbReference type="Proteomes" id="UP000283513"/>
    </source>
</evidence>
<dbReference type="GeneID" id="61433645"/>
<evidence type="ECO:0000256" key="5">
    <source>
        <dbReference type="ARBA" id="ARBA00022679"/>
    </source>
</evidence>
<dbReference type="PROSITE" id="PS00840">
    <property type="entry name" value="SUMT_2"/>
    <property type="match status" value="1"/>
</dbReference>
<dbReference type="NCBIfam" id="TIGR01467">
    <property type="entry name" value="cobI_cbiL"/>
    <property type="match status" value="1"/>
</dbReference>
<dbReference type="RefSeq" id="WP_006856851.1">
    <property type="nucleotide sequence ID" value="NZ_CABIYH010000028.1"/>
</dbReference>
<dbReference type="GO" id="GO:0032259">
    <property type="term" value="P:methylation"/>
    <property type="evidence" value="ECO:0007669"/>
    <property type="project" value="UniProtKB-KW"/>
</dbReference>
<dbReference type="InterPro" id="IPR035996">
    <property type="entry name" value="4pyrrol_Methylase_sf"/>
</dbReference>
<proteinExistence type="inferred from homology"/>
<evidence type="ECO:0000256" key="3">
    <source>
        <dbReference type="ARBA" id="ARBA00022573"/>
    </source>
</evidence>
<keyword evidence="6" id="KW-0949">S-adenosyl-L-methionine</keyword>
<dbReference type="UniPathway" id="UPA00148"/>
<evidence type="ECO:0000313" key="15">
    <source>
        <dbReference type="Proteomes" id="UP000283586"/>
    </source>
</evidence>
<dbReference type="GO" id="GO:0030788">
    <property type="term" value="F:precorrin-2 C20-methyltransferase activity"/>
    <property type="evidence" value="ECO:0007669"/>
    <property type="project" value="UniProtKB-EC"/>
</dbReference>
<dbReference type="Gene3D" id="3.30.950.10">
    <property type="entry name" value="Methyltransferase, Cobalt-precorrin-4 Transmethylase, Domain 2"/>
    <property type="match status" value="1"/>
</dbReference>
<dbReference type="EC" id="2.1.1.130" evidence="11"/>
<dbReference type="InterPro" id="IPR014777">
    <property type="entry name" value="4pyrrole_Mease_sub1"/>
</dbReference>
<dbReference type="GO" id="GO:0043781">
    <property type="term" value="F:cobalt-factor II C20-methyltransferase activity"/>
    <property type="evidence" value="ECO:0007669"/>
    <property type="project" value="UniProtKB-EC"/>
</dbReference>
<dbReference type="CDD" id="cd11645">
    <property type="entry name" value="Precorrin_2_C20_MT"/>
    <property type="match status" value="1"/>
</dbReference>
<dbReference type="InterPro" id="IPR012382">
    <property type="entry name" value="CobI/CbiL"/>
</dbReference>
<dbReference type="EC" id="2.1.1.151" evidence="10"/>
<evidence type="ECO:0000313" key="13">
    <source>
        <dbReference type="Proteomes" id="UP000095350"/>
    </source>
</evidence>
<evidence type="ECO:0000256" key="7">
    <source>
        <dbReference type="PIRNR" id="PIRNR036427"/>
    </source>
</evidence>
<evidence type="ECO:0000256" key="8">
    <source>
        <dbReference type="RuleBase" id="RU003960"/>
    </source>
</evidence>
<dbReference type="OrthoDB" id="9804789at2"/>
<dbReference type="SUPFAM" id="SSF53790">
    <property type="entry name" value="Tetrapyrrole methylase"/>
    <property type="match status" value="1"/>
</dbReference>
<organism evidence="10 13">
    <name type="scientific">Roseburia intestinalis</name>
    <dbReference type="NCBI Taxonomy" id="166486"/>
    <lineage>
        <taxon>Bacteria</taxon>
        <taxon>Bacillati</taxon>
        <taxon>Bacillota</taxon>
        <taxon>Clostridia</taxon>
        <taxon>Lachnospirales</taxon>
        <taxon>Lachnospiraceae</taxon>
        <taxon>Roseburia</taxon>
    </lineage>
</organism>
<dbReference type="EMBL" id="QSHO01000024">
    <property type="protein sequence ID" value="RHC12892.1"/>
    <property type="molecule type" value="Genomic_DNA"/>
</dbReference>
<reference evidence="14 15" key="2">
    <citation type="submission" date="2018-08" db="EMBL/GenBank/DDBJ databases">
        <title>A genome reference for cultivated species of the human gut microbiota.</title>
        <authorList>
            <person name="Zou Y."/>
            <person name="Xue W."/>
            <person name="Luo G."/>
        </authorList>
    </citation>
    <scope>NUCLEOTIDE SEQUENCE [LARGE SCALE GENOMIC DNA]</scope>
    <source>
        <strain evidence="12 15">AF31-21AC</strain>
        <strain evidence="11 14">AM37-1AC</strain>
    </source>
</reference>
<dbReference type="InterPro" id="IPR014776">
    <property type="entry name" value="4pyrrole_Mease_sub2"/>
</dbReference>
<accession>A0A173VKK9</accession>